<feature type="transmembrane region" description="Helical" evidence="2">
    <location>
        <begin position="334"/>
        <end position="354"/>
    </location>
</feature>
<feature type="compositionally biased region" description="Pro residues" evidence="1">
    <location>
        <begin position="1"/>
        <end position="11"/>
    </location>
</feature>
<dbReference type="AlphaFoldDB" id="A0A6N8GMB8"/>
<dbReference type="Proteomes" id="UP000436989">
    <property type="component" value="Unassembled WGS sequence"/>
</dbReference>
<dbReference type="InterPro" id="IPR012429">
    <property type="entry name" value="HGSNAT_cat"/>
</dbReference>
<keyword evidence="2" id="KW-1133">Transmembrane helix</keyword>
<reference evidence="4 5" key="1">
    <citation type="submission" date="2019-12" db="EMBL/GenBank/DDBJ databases">
        <authorList>
            <person name="Shi Y."/>
        </authorList>
    </citation>
    <scope>NUCLEOTIDE SEQUENCE [LARGE SCALE GENOMIC DNA]</scope>
    <source>
        <strain evidence="4 5">JCM 17929</strain>
    </source>
</reference>
<evidence type="ECO:0000313" key="4">
    <source>
        <dbReference type="EMBL" id="MUN64231.1"/>
    </source>
</evidence>
<evidence type="ECO:0000259" key="3">
    <source>
        <dbReference type="Pfam" id="PF07786"/>
    </source>
</evidence>
<feature type="transmembrane region" description="Helical" evidence="2">
    <location>
        <begin position="391"/>
        <end position="408"/>
    </location>
</feature>
<keyword evidence="2" id="KW-0812">Transmembrane</keyword>
<feature type="transmembrane region" description="Helical" evidence="2">
    <location>
        <begin position="58"/>
        <end position="78"/>
    </location>
</feature>
<gene>
    <name evidence="4" type="ORF">GMA12_13980</name>
</gene>
<name>A0A6N8GMB8_9MICC</name>
<feature type="transmembrane region" description="Helical" evidence="2">
    <location>
        <begin position="184"/>
        <end position="204"/>
    </location>
</feature>
<feature type="domain" description="Heparan-alpha-glucosaminide N-acetyltransferase catalytic" evidence="3">
    <location>
        <begin position="57"/>
        <end position="258"/>
    </location>
</feature>
<dbReference type="EMBL" id="WOGU01000012">
    <property type="protein sequence ID" value="MUN64231.1"/>
    <property type="molecule type" value="Genomic_DNA"/>
</dbReference>
<evidence type="ECO:0000256" key="2">
    <source>
        <dbReference type="SAM" id="Phobius"/>
    </source>
</evidence>
<evidence type="ECO:0000256" key="1">
    <source>
        <dbReference type="SAM" id="MobiDB-lite"/>
    </source>
</evidence>
<feature type="transmembrane region" description="Helical" evidence="2">
    <location>
        <begin position="90"/>
        <end position="113"/>
    </location>
</feature>
<accession>A0A6N8GMB8</accession>
<protein>
    <submittedName>
        <fullName evidence="4">DUF1624 domain-containing protein</fullName>
    </submittedName>
</protein>
<proteinExistence type="predicted"/>
<organism evidence="4 5">
    <name type="scientific">Kocuria sediminis</name>
    <dbReference type="NCBI Taxonomy" id="1038857"/>
    <lineage>
        <taxon>Bacteria</taxon>
        <taxon>Bacillati</taxon>
        <taxon>Actinomycetota</taxon>
        <taxon>Actinomycetes</taxon>
        <taxon>Micrococcales</taxon>
        <taxon>Micrococcaceae</taxon>
        <taxon>Kocuria</taxon>
    </lineage>
</organism>
<dbReference type="Pfam" id="PF07786">
    <property type="entry name" value="HGSNAT_cat"/>
    <property type="match status" value="1"/>
</dbReference>
<keyword evidence="2" id="KW-0472">Membrane</keyword>
<feature type="region of interest" description="Disordered" evidence="1">
    <location>
        <begin position="1"/>
        <end position="57"/>
    </location>
</feature>
<sequence>MTTPSEAPPALTPGADTTPATTAPATTTSATTTVASTARPSTPGADRAPRGTGRRPRLVAVDAARGLALVGMIAVHILPAHDPETFAPTLPWTLFGGRAAALFALLAGLSLAFSSGGRTPHRGRELTATRAGLVVRALLIAAVGLGINELMPSPAPALGILVYYGAFFLLAVPLLGLRRRTLTAGAAVLALTGPLLVHVLGPALPPPTAVNPTLGSLAADPGAFLAQVLLTGTYPAVPYLSYLCAGLLLGRLDLHEIQVQVRIVLVGVLLALGAWFAYWLLILQSGGYEQLVRHTPWLNEDRIDEILIWGPDPVLPTSTWWWLLTAGPHSNTPVTLLMDLGTGLAVLGAFLLLARANPLWTTLGAMGGRTLTLYSAHLLALATTLHYGHPVLWFAVHLAVAAGFAVLWQKWFGQGPLERAVAAAVRGTRRLVLGGRHRPAATPGAPAPR</sequence>
<evidence type="ECO:0000313" key="5">
    <source>
        <dbReference type="Proteomes" id="UP000436989"/>
    </source>
</evidence>
<feature type="transmembrane region" description="Helical" evidence="2">
    <location>
        <begin position="157"/>
        <end position="177"/>
    </location>
</feature>
<keyword evidence="5" id="KW-1185">Reference proteome</keyword>
<feature type="transmembrane region" description="Helical" evidence="2">
    <location>
        <begin position="366"/>
        <end position="385"/>
    </location>
</feature>
<feature type="transmembrane region" description="Helical" evidence="2">
    <location>
        <begin position="261"/>
        <end position="281"/>
    </location>
</feature>
<comment type="caution">
    <text evidence="4">The sequence shown here is derived from an EMBL/GenBank/DDBJ whole genome shotgun (WGS) entry which is preliminary data.</text>
</comment>
<feature type="transmembrane region" description="Helical" evidence="2">
    <location>
        <begin position="133"/>
        <end position="151"/>
    </location>
</feature>
<feature type="compositionally biased region" description="Low complexity" evidence="1">
    <location>
        <begin position="12"/>
        <end position="43"/>
    </location>
</feature>
<feature type="transmembrane region" description="Helical" evidence="2">
    <location>
        <begin position="224"/>
        <end position="249"/>
    </location>
</feature>